<dbReference type="OrthoDB" id="2309723at2759"/>
<comment type="caution">
    <text evidence="4">The sequence shown here is derived from an EMBL/GenBank/DDBJ whole genome shotgun (WGS) entry which is preliminary data.</text>
</comment>
<dbReference type="PANTHER" id="PTHR44051:SF8">
    <property type="entry name" value="GLUTATHIONE S-TRANSFERASE GSTA"/>
    <property type="match status" value="1"/>
</dbReference>
<evidence type="ECO:0000313" key="4">
    <source>
        <dbReference type="EMBL" id="CAG9989279.1"/>
    </source>
</evidence>
<feature type="domain" description="GST C-terminal" evidence="3">
    <location>
        <begin position="96"/>
        <end position="221"/>
    </location>
</feature>
<dbReference type="InterPro" id="IPR036249">
    <property type="entry name" value="Thioredoxin-like_sf"/>
</dbReference>
<dbReference type="InterPro" id="IPR010987">
    <property type="entry name" value="Glutathione-S-Trfase_C-like"/>
</dbReference>
<sequence length="221" mass="24766">MPEITLYMGKAGCALGAHILLEEIGIPYRIVIMEVGPSGSYETADGSMSIAEYREKIHHDGFVPALKVDDEIITENPAILSFIASLCTERKLLGKTPIENAHIVKWLTWISGTLHGYGYGMLIRPARFSKEEDLYPKIKDMGRAYILDCYSKIEVALQGREFPIGDAESLVDYYLVPFWHFGATFGFDMNLYPEYLKLVCRIESKEAAKCVLTEEGVELAA</sequence>
<dbReference type="PROSITE" id="PS50404">
    <property type="entry name" value="GST_NTER"/>
    <property type="match status" value="1"/>
</dbReference>
<feature type="domain" description="GST N-terminal" evidence="2">
    <location>
        <begin position="1"/>
        <end position="91"/>
    </location>
</feature>
<dbReference type="AlphaFoldDB" id="A0A9N9Y680"/>
<dbReference type="Proteomes" id="UP000754883">
    <property type="component" value="Unassembled WGS sequence"/>
</dbReference>
<protein>
    <recommendedName>
        <fullName evidence="6">Glutathione S-transferase</fullName>
    </recommendedName>
</protein>
<reference evidence="4 5" key="2">
    <citation type="submission" date="2021-10" db="EMBL/GenBank/DDBJ databases">
        <authorList>
            <person name="Piombo E."/>
        </authorList>
    </citation>
    <scope>NUCLEOTIDE SEQUENCE [LARGE SCALE GENOMIC DNA]</scope>
</reference>
<dbReference type="SFLD" id="SFLDS00019">
    <property type="entry name" value="Glutathione_Transferase_(cytos"/>
    <property type="match status" value="1"/>
</dbReference>
<gene>
    <name evidence="4" type="ORF">CBYS24578_00014818</name>
</gene>
<dbReference type="PROSITE" id="PS50405">
    <property type="entry name" value="GST_CTER"/>
    <property type="match status" value="1"/>
</dbReference>
<name>A0A9N9Y680_9HYPO</name>
<dbReference type="Gene3D" id="1.20.1050.10">
    <property type="match status" value="1"/>
</dbReference>
<evidence type="ECO:0000256" key="1">
    <source>
        <dbReference type="ARBA" id="ARBA00007409"/>
    </source>
</evidence>
<evidence type="ECO:0000313" key="5">
    <source>
        <dbReference type="Proteomes" id="UP000754883"/>
    </source>
</evidence>
<evidence type="ECO:0000259" key="3">
    <source>
        <dbReference type="PROSITE" id="PS50405"/>
    </source>
</evidence>
<proteinExistence type="inferred from homology"/>
<reference evidence="5" key="1">
    <citation type="submission" date="2019-06" db="EMBL/GenBank/DDBJ databases">
        <authorList>
            <person name="Broberg M."/>
        </authorList>
    </citation>
    <scope>NUCLEOTIDE SEQUENCE [LARGE SCALE GENOMIC DNA]</scope>
</reference>
<dbReference type="InterPro" id="IPR040079">
    <property type="entry name" value="Glutathione_S-Trfase"/>
</dbReference>
<keyword evidence="5" id="KW-1185">Reference proteome</keyword>
<organism evidence="4 5">
    <name type="scientific">Clonostachys byssicola</name>
    <dbReference type="NCBI Taxonomy" id="160290"/>
    <lineage>
        <taxon>Eukaryota</taxon>
        <taxon>Fungi</taxon>
        <taxon>Dikarya</taxon>
        <taxon>Ascomycota</taxon>
        <taxon>Pezizomycotina</taxon>
        <taxon>Sordariomycetes</taxon>
        <taxon>Hypocreomycetidae</taxon>
        <taxon>Hypocreales</taxon>
        <taxon>Bionectriaceae</taxon>
        <taxon>Clonostachys</taxon>
    </lineage>
</organism>
<dbReference type="CDD" id="cd03057">
    <property type="entry name" value="GST_N_Beta"/>
    <property type="match status" value="1"/>
</dbReference>
<comment type="similarity">
    <text evidence="1">Belongs to the GST superfamily.</text>
</comment>
<dbReference type="PANTHER" id="PTHR44051">
    <property type="entry name" value="GLUTATHIONE S-TRANSFERASE-RELATED"/>
    <property type="match status" value="1"/>
</dbReference>
<evidence type="ECO:0008006" key="6">
    <source>
        <dbReference type="Google" id="ProtNLM"/>
    </source>
</evidence>
<evidence type="ECO:0000259" key="2">
    <source>
        <dbReference type="PROSITE" id="PS50404"/>
    </source>
</evidence>
<dbReference type="InterPro" id="IPR036282">
    <property type="entry name" value="Glutathione-S-Trfase_C_sf"/>
</dbReference>
<dbReference type="EMBL" id="CABFNO020001465">
    <property type="protein sequence ID" value="CAG9989279.1"/>
    <property type="molecule type" value="Genomic_DNA"/>
</dbReference>
<dbReference type="SUPFAM" id="SSF52833">
    <property type="entry name" value="Thioredoxin-like"/>
    <property type="match status" value="1"/>
</dbReference>
<dbReference type="SUPFAM" id="SSF47616">
    <property type="entry name" value="GST C-terminal domain-like"/>
    <property type="match status" value="1"/>
</dbReference>
<dbReference type="Gene3D" id="3.40.30.10">
    <property type="entry name" value="Glutaredoxin"/>
    <property type="match status" value="1"/>
</dbReference>
<accession>A0A9N9Y680</accession>
<dbReference type="InterPro" id="IPR004045">
    <property type="entry name" value="Glutathione_S-Trfase_N"/>
</dbReference>